<evidence type="ECO:0000313" key="2">
    <source>
        <dbReference type="Proteomes" id="UP000198427"/>
    </source>
</evidence>
<evidence type="ECO:0000313" key="1">
    <source>
        <dbReference type="EMBL" id="SNR95802.1"/>
    </source>
</evidence>
<dbReference type="Proteomes" id="UP000198427">
    <property type="component" value="Unassembled WGS sequence"/>
</dbReference>
<protein>
    <submittedName>
        <fullName evidence="1">Uncharacterized protein</fullName>
    </submittedName>
</protein>
<sequence length="174" mass="20244">MEDKLVSKHILDASQYVGKGKWKGVIQGWVVFLIIYGITRIPNVQQAMLDFANSMKGVAWLSSGVNFMIHGLWIIAILLVIGTLIKWKEKQPFMELHIYEDGIGFVTMFGKLERVDHNKVYFHYGKYQKTIFIDCAVLGISAHNIPWEYFSQADVLHKNLERYANWNMNKYQKN</sequence>
<name>A0A2K9HIV8_9BACT</name>
<dbReference type="EMBL" id="FZNZ01000023">
    <property type="protein sequence ID" value="SNR95802.1"/>
    <property type="molecule type" value="Genomic_DNA"/>
</dbReference>
<organism evidence="1 2">
    <name type="scientific">Prevotella jejuni</name>
    <dbReference type="NCBI Taxonomy" id="1177574"/>
    <lineage>
        <taxon>Bacteria</taxon>
        <taxon>Pseudomonadati</taxon>
        <taxon>Bacteroidota</taxon>
        <taxon>Bacteroidia</taxon>
        <taxon>Bacteroidales</taxon>
        <taxon>Prevotellaceae</taxon>
        <taxon>Prevotella</taxon>
    </lineage>
</organism>
<reference evidence="1 2" key="1">
    <citation type="submission" date="2017-06" db="EMBL/GenBank/DDBJ databases">
        <authorList>
            <person name="Varghese N."/>
            <person name="Submissions S."/>
        </authorList>
    </citation>
    <scope>NUCLEOTIDE SEQUENCE [LARGE SCALE GENOMIC DNA]</scope>
    <source>
        <strain evidence="1 2">DSM 26989</strain>
    </source>
</reference>
<gene>
    <name evidence="1" type="ORF">SAMN06265364_1232</name>
</gene>
<comment type="caution">
    <text evidence="1">The sequence shown here is derived from an EMBL/GenBank/DDBJ whole genome shotgun (WGS) entry which is preliminary data.</text>
</comment>
<keyword evidence="2" id="KW-1185">Reference proteome</keyword>
<accession>A0A2K9HIV8</accession>
<dbReference type="RefSeq" id="WP_089366645.1">
    <property type="nucleotide sequence ID" value="NZ_CP023864.1"/>
</dbReference>
<proteinExistence type="predicted"/>
<dbReference type="GeneID" id="94029610"/>
<dbReference type="KEGG" id="pje:CRM71_09450"/>
<dbReference type="AlphaFoldDB" id="A0A2K9HIV8"/>
<dbReference type="OrthoDB" id="1081366at2"/>